<dbReference type="InterPro" id="IPR026444">
    <property type="entry name" value="Secre_tail"/>
</dbReference>
<dbReference type="EMBL" id="JADKYU010001264">
    <property type="protein sequence ID" value="MBF4986508.1"/>
    <property type="molecule type" value="Genomic_DNA"/>
</dbReference>
<dbReference type="Proteomes" id="UP001194729">
    <property type="component" value="Unassembled WGS sequence"/>
</dbReference>
<comment type="caution">
    <text evidence="2">The sequence shown here is derived from an EMBL/GenBank/DDBJ whole genome shotgun (WGS) entry which is preliminary data.</text>
</comment>
<name>A0ABS0AAT3_9FLAO</name>
<keyword evidence="3" id="KW-1185">Reference proteome</keyword>
<gene>
    <name evidence="2" type="ORF">FNJ87_20085</name>
</gene>
<feature type="non-terminal residue" evidence="2">
    <location>
        <position position="1"/>
    </location>
</feature>
<keyword evidence="1" id="KW-0732">Signal</keyword>
<sequence>IKIDELENVNPSLDIYLRDSLDNTYHNLRNNSYVSGSLAVGNYNDRFSIVFNDPTTLSNSSAQLTENDIIVFTPSGKDALHIKKGVQIDIDTVTLTNMLGQQIKSWNVSDQQGIIELPVDQIATGNYIVTMQTSYGIQTRKVIIK</sequence>
<evidence type="ECO:0000313" key="2">
    <source>
        <dbReference type="EMBL" id="MBF4986508.1"/>
    </source>
</evidence>
<reference evidence="2 3" key="1">
    <citation type="submission" date="2020-11" db="EMBL/GenBank/DDBJ databases">
        <title>P. mediterranea TC4 genome.</title>
        <authorList>
            <person name="Molmeret M."/>
        </authorList>
    </citation>
    <scope>NUCLEOTIDE SEQUENCE [LARGE SCALE GENOMIC DNA]</scope>
    <source>
        <strain evidence="2 3">TC4</strain>
    </source>
</reference>
<organism evidence="2 3">
    <name type="scientific">Nonlabens mediterrranea</name>
    <dbReference type="NCBI Taxonomy" id="1419947"/>
    <lineage>
        <taxon>Bacteria</taxon>
        <taxon>Pseudomonadati</taxon>
        <taxon>Bacteroidota</taxon>
        <taxon>Flavobacteriia</taxon>
        <taxon>Flavobacteriales</taxon>
        <taxon>Flavobacteriaceae</taxon>
        <taxon>Nonlabens</taxon>
    </lineage>
</organism>
<proteinExistence type="predicted"/>
<accession>A0ABS0AAT3</accession>
<dbReference type="NCBIfam" id="TIGR04183">
    <property type="entry name" value="Por_Secre_tail"/>
    <property type="match status" value="1"/>
</dbReference>
<evidence type="ECO:0000313" key="3">
    <source>
        <dbReference type="Proteomes" id="UP001194729"/>
    </source>
</evidence>
<protein>
    <submittedName>
        <fullName evidence="2">T9SS type A sorting domain-containing protein</fullName>
    </submittedName>
</protein>
<evidence type="ECO:0000256" key="1">
    <source>
        <dbReference type="ARBA" id="ARBA00022729"/>
    </source>
</evidence>